<dbReference type="Gene3D" id="1.10.630.10">
    <property type="entry name" value="Cytochrome P450"/>
    <property type="match status" value="1"/>
</dbReference>
<dbReference type="InterPro" id="IPR036396">
    <property type="entry name" value="Cyt_P450_sf"/>
</dbReference>
<dbReference type="Proteomes" id="UP001597063">
    <property type="component" value="Unassembled WGS sequence"/>
</dbReference>
<organism evidence="4 5">
    <name type="scientific">Actinomadura fibrosa</name>
    <dbReference type="NCBI Taxonomy" id="111802"/>
    <lineage>
        <taxon>Bacteria</taxon>
        <taxon>Bacillati</taxon>
        <taxon>Actinomycetota</taxon>
        <taxon>Actinomycetes</taxon>
        <taxon>Streptosporangiales</taxon>
        <taxon>Thermomonosporaceae</taxon>
        <taxon>Actinomadura</taxon>
    </lineage>
</organism>
<evidence type="ECO:0000256" key="1">
    <source>
        <dbReference type="ARBA" id="ARBA00010617"/>
    </source>
</evidence>
<dbReference type="PRINTS" id="PR00385">
    <property type="entry name" value="P450"/>
</dbReference>
<dbReference type="PANTHER" id="PTHR46696:SF1">
    <property type="entry name" value="CYTOCHROME P450 YJIB-RELATED"/>
    <property type="match status" value="1"/>
</dbReference>
<protein>
    <submittedName>
        <fullName evidence="4">Cytochrome P450</fullName>
    </submittedName>
</protein>
<name>A0ABW2XMZ7_9ACTN</name>
<comment type="similarity">
    <text evidence="1 2">Belongs to the cytochrome P450 family.</text>
</comment>
<dbReference type="PROSITE" id="PS00086">
    <property type="entry name" value="CYTOCHROME_P450"/>
    <property type="match status" value="1"/>
</dbReference>
<keyword evidence="2" id="KW-0560">Oxidoreductase</keyword>
<dbReference type="InterPro" id="IPR017972">
    <property type="entry name" value="Cyt_P450_CS"/>
</dbReference>
<dbReference type="RefSeq" id="WP_131755251.1">
    <property type="nucleotide sequence ID" value="NZ_CAACUY010000004.1"/>
</dbReference>
<accession>A0ABW2XMZ7</accession>
<dbReference type="CDD" id="cd20625">
    <property type="entry name" value="CYP164-like"/>
    <property type="match status" value="1"/>
</dbReference>
<keyword evidence="2" id="KW-0503">Monooxygenase</keyword>
<feature type="compositionally biased region" description="Pro residues" evidence="3">
    <location>
        <begin position="15"/>
        <end position="29"/>
    </location>
</feature>
<evidence type="ECO:0000256" key="3">
    <source>
        <dbReference type="SAM" id="MobiDB-lite"/>
    </source>
</evidence>
<dbReference type="EMBL" id="JBHTGP010000006">
    <property type="protein sequence ID" value="MFD0685830.1"/>
    <property type="molecule type" value="Genomic_DNA"/>
</dbReference>
<dbReference type="SUPFAM" id="SSF48264">
    <property type="entry name" value="Cytochrome P450"/>
    <property type="match status" value="1"/>
</dbReference>
<reference evidence="5" key="1">
    <citation type="journal article" date="2019" name="Int. J. Syst. Evol. Microbiol.">
        <title>The Global Catalogue of Microorganisms (GCM) 10K type strain sequencing project: providing services to taxonomists for standard genome sequencing and annotation.</title>
        <authorList>
            <consortium name="The Broad Institute Genomics Platform"/>
            <consortium name="The Broad Institute Genome Sequencing Center for Infectious Disease"/>
            <person name="Wu L."/>
            <person name="Ma J."/>
        </authorList>
    </citation>
    <scope>NUCLEOTIDE SEQUENCE [LARGE SCALE GENOMIC DNA]</scope>
    <source>
        <strain evidence="5">JCM 9371</strain>
    </source>
</reference>
<sequence length="432" mass="47115">MEEAARPAVRAATDTPPPEAAPEAAPPAAPEAAPEAAAILGFDPSDPAFRADPYPHYRALAAGGRLRRTAVGLWVTTSYELCERVLRDPRFGHRPQNGGLWREAPVRRRSFLTLDPPDHTRLRRLVSKAFTPRLVERLRPRIEALVDELLGGASGETDLIAALAYPLPVIVISEMLGVPARDRDLFRGWSDSLARGLDPDFLLPDAEITRRDEARAEFAAYFRELAALRRAEPRDDLLSALVGVSDGGDVLTEEELLATCVLLLVAGHETTVNLIGNGALALLRAPEHLAAVRSRPEAVPAVVEELLRYDPPVQLTLRAALEDVELDGTLIEAGRLVLLLTGAANRDPAVFADPDRLDPFRYAEGRDAPRHLAFGHGIHFCLGAPLARLEGEIALRKLFERDVALVPGELAYRDNLVLRGLRALPVTLRPPA</sequence>
<feature type="region of interest" description="Disordered" evidence="3">
    <location>
        <begin position="1"/>
        <end position="33"/>
    </location>
</feature>
<comment type="caution">
    <text evidence="4">The sequence shown here is derived from an EMBL/GenBank/DDBJ whole genome shotgun (WGS) entry which is preliminary data.</text>
</comment>
<proteinExistence type="inferred from homology"/>
<keyword evidence="2" id="KW-0479">Metal-binding</keyword>
<evidence type="ECO:0000256" key="2">
    <source>
        <dbReference type="RuleBase" id="RU000461"/>
    </source>
</evidence>
<keyword evidence="2" id="KW-0349">Heme</keyword>
<dbReference type="InterPro" id="IPR001128">
    <property type="entry name" value="Cyt_P450"/>
</dbReference>
<gene>
    <name evidence="4" type="ORF">ACFQZM_15095</name>
</gene>
<evidence type="ECO:0000313" key="4">
    <source>
        <dbReference type="EMBL" id="MFD0685830.1"/>
    </source>
</evidence>
<dbReference type="Pfam" id="PF00067">
    <property type="entry name" value="p450"/>
    <property type="match status" value="1"/>
</dbReference>
<keyword evidence="5" id="KW-1185">Reference proteome</keyword>
<dbReference type="InterPro" id="IPR002397">
    <property type="entry name" value="Cyt_P450_B"/>
</dbReference>
<keyword evidence="2" id="KW-0408">Iron</keyword>
<dbReference type="PRINTS" id="PR00359">
    <property type="entry name" value="BP450"/>
</dbReference>
<dbReference type="PANTHER" id="PTHR46696">
    <property type="entry name" value="P450, PUTATIVE (EUROFUNG)-RELATED"/>
    <property type="match status" value="1"/>
</dbReference>
<evidence type="ECO:0000313" key="5">
    <source>
        <dbReference type="Proteomes" id="UP001597063"/>
    </source>
</evidence>